<dbReference type="PANTHER" id="PTHR24112:SF9">
    <property type="entry name" value="PROTEIN PHOSPHATASE 1 REGULATORY SUBUNIT 37"/>
    <property type="match status" value="1"/>
</dbReference>
<accession>A0A0N5AA97</accession>
<organism evidence="5 6">
    <name type="scientific">Syphacia muris</name>
    <dbReference type="NCBI Taxonomy" id="451379"/>
    <lineage>
        <taxon>Eukaryota</taxon>
        <taxon>Metazoa</taxon>
        <taxon>Ecdysozoa</taxon>
        <taxon>Nematoda</taxon>
        <taxon>Chromadorea</taxon>
        <taxon>Rhabditida</taxon>
        <taxon>Spirurina</taxon>
        <taxon>Oxyuridomorpha</taxon>
        <taxon>Oxyuroidea</taxon>
        <taxon>Oxyuridae</taxon>
        <taxon>Syphacia</taxon>
    </lineage>
</organism>
<dbReference type="STRING" id="451379.A0A0N5AA97"/>
<proteinExistence type="inferred from homology"/>
<dbReference type="InterPro" id="IPR001611">
    <property type="entry name" value="Leu-rich_rpt"/>
</dbReference>
<feature type="region of interest" description="Disordered" evidence="4">
    <location>
        <begin position="379"/>
        <end position="423"/>
    </location>
</feature>
<dbReference type="PANTHER" id="PTHR24112">
    <property type="entry name" value="LEUCINE-RICH REPEAT, ISOFORM F-RELATED"/>
    <property type="match status" value="1"/>
</dbReference>
<dbReference type="Pfam" id="PF13516">
    <property type="entry name" value="LRR_6"/>
    <property type="match status" value="3"/>
</dbReference>
<dbReference type="Gene3D" id="3.80.10.10">
    <property type="entry name" value="Ribonuclease Inhibitor"/>
    <property type="match status" value="1"/>
</dbReference>
<feature type="compositionally biased region" description="Basic and acidic residues" evidence="4">
    <location>
        <begin position="386"/>
        <end position="412"/>
    </location>
</feature>
<protein>
    <submittedName>
        <fullName evidence="6">Leucine-rich repeat-containing protein 34</fullName>
    </submittedName>
</protein>
<dbReference type="Proteomes" id="UP000046393">
    <property type="component" value="Unplaced"/>
</dbReference>
<dbReference type="InterPro" id="IPR051279">
    <property type="entry name" value="PP1-Reg/Actin-Interact_Protein"/>
</dbReference>
<dbReference type="SUPFAM" id="SSF52047">
    <property type="entry name" value="RNI-like"/>
    <property type="match status" value="1"/>
</dbReference>
<evidence type="ECO:0000256" key="3">
    <source>
        <dbReference type="ARBA" id="ARBA00038315"/>
    </source>
</evidence>
<keyword evidence="5" id="KW-1185">Reference proteome</keyword>
<sequence length="521" mass="57852">MFFVGQRLSQAHMECLEEILKRVQFDTLDFEYTFIDDDAAVSLAEMLEFYDSTVKLNLSFNKQISIRGWQAIFLAIKNCPSLQFLNLRYTSLSDRVVPVLTRTLRTQPSLTVLHIENVSLSGKGLLLLVSALKTNTILRELYLGENNLQPTDGSQLHQLIVGNSSIQILDLRNNQLQDAGAAHIFDALKNSDAIENSALSALVLWNNRLTSASMGALACGLMKNDRLETLNIGSNDLSVDGITALKPALLANTSLQRLGLQATGLDCECAIVLAECIADNKVLVRIDLRDNANIGSAGLLALHLAMKMNTSITLLDLDYSCTNSKVKEYDDEFRKYFSEIKEFCERNKKIALDKLTVQAELPKDGDDALSEEPECNLQLFEEEEEGEKKAPVENKVTGEEEKAGKSEEDKPLNRRPNGFGLNSTQRRRPVFKLTRSSSLTCAELVEDLSVSYFSALAFLTAIFLELVKSPSLPILVDRNLGNDAAVPVKRKPRRFSVSVVPTSSSNPDIYRSSSPRFKVSF</sequence>
<name>A0A0N5AA97_9BILA</name>
<dbReference type="WBParaSite" id="SMUV_0000106401-mRNA-1">
    <property type="protein sequence ID" value="SMUV_0000106401-mRNA-1"/>
    <property type="gene ID" value="SMUV_0000106401"/>
</dbReference>
<dbReference type="CDD" id="cd00116">
    <property type="entry name" value="LRR_RI"/>
    <property type="match status" value="1"/>
</dbReference>
<dbReference type="InterPro" id="IPR032675">
    <property type="entry name" value="LRR_dom_sf"/>
</dbReference>
<reference evidence="6" key="1">
    <citation type="submission" date="2017-02" db="UniProtKB">
        <authorList>
            <consortium name="WormBaseParasite"/>
        </authorList>
    </citation>
    <scope>IDENTIFICATION</scope>
</reference>
<evidence type="ECO:0000256" key="2">
    <source>
        <dbReference type="ARBA" id="ARBA00022737"/>
    </source>
</evidence>
<evidence type="ECO:0000313" key="6">
    <source>
        <dbReference type="WBParaSite" id="SMUV_0000106401-mRNA-1"/>
    </source>
</evidence>
<keyword evidence="1" id="KW-0433">Leucine-rich repeat</keyword>
<evidence type="ECO:0000313" key="5">
    <source>
        <dbReference type="Proteomes" id="UP000046393"/>
    </source>
</evidence>
<evidence type="ECO:0000256" key="1">
    <source>
        <dbReference type="ARBA" id="ARBA00022614"/>
    </source>
</evidence>
<dbReference type="AlphaFoldDB" id="A0A0N5AA97"/>
<dbReference type="SMART" id="SM00368">
    <property type="entry name" value="LRR_RI"/>
    <property type="match status" value="7"/>
</dbReference>
<keyword evidence="2" id="KW-0677">Repeat</keyword>
<evidence type="ECO:0000256" key="4">
    <source>
        <dbReference type="SAM" id="MobiDB-lite"/>
    </source>
</evidence>
<comment type="similarity">
    <text evidence="3">Belongs to the PPP1R37 family.</text>
</comment>